<dbReference type="EMBL" id="CP034210">
    <property type="protein sequence ID" value="QBZ66513.1"/>
    <property type="molecule type" value="Genomic_DNA"/>
</dbReference>
<evidence type="ECO:0000313" key="1">
    <source>
        <dbReference type="EMBL" id="QBZ66513.1"/>
    </source>
</evidence>
<protein>
    <submittedName>
        <fullName evidence="1">Uncharacterized protein</fullName>
    </submittedName>
</protein>
<name>A0A4P7NVL9_PYROR</name>
<organism evidence="1 2">
    <name type="scientific">Pyricularia oryzae</name>
    <name type="common">Rice blast fungus</name>
    <name type="synonym">Magnaporthe oryzae</name>
    <dbReference type="NCBI Taxonomy" id="318829"/>
    <lineage>
        <taxon>Eukaryota</taxon>
        <taxon>Fungi</taxon>
        <taxon>Dikarya</taxon>
        <taxon>Ascomycota</taxon>
        <taxon>Pezizomycotina</taxon>
        <taxon>Sordariomycetes</taxon>
        <taxon>Sordariomycetidae</taxon>
        <taxon>Magnaporthales</taxon>
        <taxon>Pyriculariaceae</taxon>
        <taxon>Pyricularia</taxon>
    </lineage>
</organism>
<gene>
    <name evidence="1" type="ORF">PoMZ_13492</name>
</gene>
<proteinExistence type="predicted"/>
<accession>A0A4P7NVL9</accession>
<dbReference type="AlphaFoldDB" id="A0A4P7NVL9"/>
<evidence type="ECO:0000313" key="2">
    <source>
        <dbReference type="Proteomes" id="UP000294847"/>
    </source>
</evidence>
<sequence length="59" mass="6551">MRGKPALPVFRAARFAFFQLCKNPPFPRFGTKPQFDLKVWGGKLRGSALYGNNGSYGAD</sequence>
<reference evidence="1 2" key="1">
    <citation type="journal article" date="2019" name="Mol. Biol. Evol.">
        <title>Blast fungal genomes show frequent chromosomal changes, gene gains and losses, and effector gene turnover.</title>
        <authorList>
            <person name="Gomez Luciano L.B."/>
            <person name="Jason Tsai I."/>
            <person name="Chuma I."/>
            <person name="Tosa Y."/>
            <person name="Chen Y.H."/>
            <person name="Li J.Y."/>
            <person name="Li M.Y."/>
            <person name="Jade Lu M.Y."/>
            <person name="Nakayashiki H."/>
            <person name="Li W.H."/>
        </authorList>
    </citation>
    <scope>NUCLEOTIDE SEQUENCE [LARGE SCALE GENOMIC DNA]</scope>
    <source>
        <strain evidence="1">MZ5-1-6</strain>
    </source>
</reference>
<dbReference type="Proteomes" id="UP000294847">
    <property type="component" value="Chromosome 7"/>
</dbReference>